<evidence type="ECO:0000313" key="2">
    <source>
        <dbReference type="Proteomes" id="UP000571017"/>
    </source>
</evidence>
<gene>
    <name evidence="1" type="ORF">H0266_16440</name>
</gene>
<dbReference type="AlphaFoldDB" id="A0A838CXD2"/>
<accession>A0A838CXD2</accession>
<organism evidence="1 2">
    <name type="scientific">Halobacillus locisalis</name>
    <dbReference type="NCBI Taxonomy" id="220753"/>
    <lineage>
        <taxon>Bacteria</taxon>
        <taxon>Bacillati</taxon>
        <taxon>Bacillota</taxon>
        <taxon>Bacilli</taxon>
        <taxon>Bacillales</taxon>
        <taxon>Bacillaceae</taxon>
        <taxon>Halobacillus</taxon>
    </lineage>
</organism>
<comment type="caution">
    <text evidence="1">The sequence shown here is derived from an EMBL/GenBank/DDBJ whole genome shotgun (WGS) entry which is preliminary data.</text>
</comment>
<proteinExistence type="predicted"/>
<keyword evidence="2" id="KW-1185">Reference proteome</keyword>
<dbReference type="Proteomes" id="UP000571017">
    <property type="component" value="Unassembled WGS sequence"/>
</dbReference>
<evidence type="ECO:0008006" key="3">
    <source>
        <dbReference type="Google" id="ProtNLM"/>
    </source>
</evidence>
<reference evidence="1 2" key="1">
    <citation type="journal article" date="2004" name="Extremophiles">
        <title>Halobacillus locisalis sp. nov., a halophilic bacterium isolated from a marine solar saltern of the Yellow Sea in Korea.</title>
        <authorList>
            <person name="Yoon J.H."/>
            <person name="Kang K.H."/>
            <person name="Oh T.K."/>
            <person name="Park Y.H."/>
        </authorList>
    </citation>
    <scope>NUCLEOTIDE SEQUENCE [LARGE SCALE GENOMIC DNA]</scope>
    <source>
        <strain evidence="1 2">KCTC 3788</strain>
    </source>
</reference>
<protein>
    <recommendedName>
        <fullName evidence="3">DUF3006 domain-containing protein</fullName>
    </recommendedName>
</protein>
<evidence type="ECO:0000313" key="1">
    <source>
        <dbReference type="EMBL" id="MBA2176489.1"/>
    </source>
</evidence>
<dbReference type="RefSeq" id="WP_181473507.1">
    <property type="nucleotide sequence ID" value="NZ_JACEFG010000003.1"/>
</dbReference>
<dbReference type="EMBL" id="JACEFG010000003">
    <property type="protein sequence ID" value="MBA2176489.1"/>
    <property type="molecule type" value="Genomic_DNA"/>
</dbReference>
<name>A0A838CXD2_9BACI</name>
<sequence>MNTYRLDRFEGTYAILIQEDAHHNELSVLKERLVAVAKPGDLLCIDFDAIGNLRNVKIITPVDHKMEQA</sequence>